<organism evidence="1 2">
    <name type="scientific">Mesorhizobium delmotii</name>
    <dbReference type="NCBI Taxonomy" id="1631247"/>
    <lineage>
        <taxon>Bacteria</taxon>
        <taxon>Pseudomonadati</taxon>
        <taxon>Pseudomonadota</taxon>
        <taxon>Alphaproteobacteria</taxon>
        <taxon>Hyphomicrobiales</taxon>
        <taxon>Phyllobacteriaceae</taxon>
        <taxon>Mesorhizobium</taxon>
    </lineage>
</organism>
<name>A0A2P9APH7_9HYPH</name>
<sequence>MTYTADAEVTAAVDAMRSIPARPSLAATFPVGHNWHHSRHAPLPVRYTRTARRLAHCGAMVPEGCSTKDLQRARDNHRLNVDGIKAVLSTLWSFRLLGWLPSDTCYLEYDQISEIVAAGRRRPKDTRDLMPRWFTQRYSDDELKSFRDGHEA</sequence>
<dbReference type="AlphaFoldDB" id="A0A2P9APH7"/>
<dbReference type="RefSeq" id="WP_133254822.1">
    <property type="nucleotide sequence ID" value="NZ_FUIG01000041.1"/>
</dbReference>
<keyword evidence="2" id="KW-1185">Reference proteome</keyword>
<dbReference type="Proteomes" id="UP000245698">
    <property type="component" value="Unassembled WGS sequence"/>
</dbReference>
<dbReference type="EMBL" id="FUIG01000041">
    <property type="protein sequence ID" value="SJM33055.1"/>
    <property type="molecule type" value="Genomic_DNA"/>
</dbReference>
<accession>A0A2P9APH7</accession>
<evidence type="ECO:0000313" key="1">
    <source>
        <dbReference type="EMBL" id="SJM33055.1"/>
    </source>
</evidence>
<protein>
    <submittedName>
        <fullName evidence="1">Uncharacterized protein</fullName>
    </submittedName>
</protein>
<reference evidence="2" key="1">
    <citation type="submission" date="2016-12" db="EMBL/GenBank/DDBJ databases">
        <authorList>
            <person name="Brunel B."/>
        </authorList>
    </citation>
    <scope>NUCLEOTIDE SEQUENCE [LARGE SCALE GENOMIC DNA]</scope>
</reference>
<evidence type="ECO:0000313" key="2">
    <source>
        <dbReference type="Proteomes" id="UP000245698"/>
    </source>
</evidence>
<proteinExistence type="predicted"/>
<gene>
    <name evidence="1" type="ORF">BQ8482_330190</name>
</gene>